<evidence type="ECO:0000256" key="8">
    <source>
        <dbReference type="SAM" id="MobiDB-lite"/>
    </source>
</evidence>
<keyword evidence="5" id="KW-0430">Lectin</keyword>
<dbReference type="GO" id="GO:0005789">
    <property type="term" value="C:endoplasmic reticulum membrane"/>
    <property type="evidence" value="ECO:0007669"/>
    <property type="project" value="UniProtKB-SubCell"/>
</dbReference>
<dbReference type="GO" id="GO:0030968">
    <property type="term" value="P:endoplasmic reticulum unfolded protein response"/>
    <property type="evidence" value="ECO:0007669"/>
    <property type="project" value="InterPro"/>
</dbReference>
<feature type="signal peptide" evidence="9">
    <location>
        <begin position="1"/>
        <end position="19"/>
    </location>
</feature>
<dbReference type="Pfam" id="PF07915">
    <property type="entry name" value="PRKCSH"/>
    <property type="match status" value="1"/>
</dbReference>
<evidence type="ECO:0000256" key="4">
    <source>
        <dbReference type="ARBA" id="ARBA00022729"/>
    </source>
</evidence>
<reference evidence="12" key="2">
    <citation type="submission" date="2015-01" db="EMBL/GenBank/DDBJ databases">
        <title>Evolutionary Origins and Diversification of the Mycorrhizal Mutualists.</title>
        <authorList>
            <consortium name="DOE Joint Genome Institute"/>
            <consortium name="Mycorrhizal Genomics Consortium"/>
            <person name="Kohler A."/>
            <person name="Kuo A."/>
            <person name="Nagy L.G."/>
            <person name="Floudas D."/>
            <person name="Copeland A."/>
            <person name="Barry K.W."/>
            <person name="Cichocki N."/>
            <person name="Veneault-Fourrey C."/>
            <person name="LaButti K."/>
            <person name="Lindquist E.A."/>
            <person name="Lipzen A."/>
            <person name="Lundell T."/>
            <person name="Morin E."/>
            <person name="Murat C."/>
            <person name="Riley R."/>
            <person name="Ohm R."/>
            <person name="Sun H."/>
            <person name="Tunlid A."/>
            <person name="Henrissat B."/>
            <person name="Grigoriev I.V."/>
            <person name="Hibbett D.S."/>
            <person name="Martin F."/>
        </authorList>
    </citation>
    <scope>NUCLEOTIDE SEQUENCE [LARGE SCALE GENOMIC DNA]</scope>
    <source>
        <strain evidence="12">h7</strain>
    </source>
</reference>
<keyword evidence="12" id="KW-1185">Reference proteome</keyword>
<sequence>MLLLAASLVAAASARLLHSVPEDPYAFPKFRVAFLNGLPVLNETAQRWLTEGLRGGELEFLDQPWKDHTMSSHRKEIGTGDEPASFSPELMSGNYTLEHMKMGPRDSYLCLIPKPLDNIPAVQQQDSDADVTPARSWSLLQPLSGTCLYHHQGWFTYSYCHNDEIRQFKEMAPTQPRFAGTYKPEEDPEWESYTLGRAPRSPEPGADLTVAEQSAQAANLELARSAGSRYLVQKWTDGTICDKTGNPREVEVQFHCSMEMTDHILFVKETKTCSYVLVLHTPRLCGEPGFKSRRDAAGEAEIRCREVVDTLPEGGQLNLPAADHPVKLPLRKTVLPAPQPGKGEKKNAADSTAKEKLFNNILRKTLEALVSSEGGGPGVTVGEDGDYIIEVPDDADSPVENDRLMDALRAAGYDVRAEYIDLSKLKKGGSKSDSDKTKTKHTPQQQQQQQQKRKPPPRKQPDPHRDEL</sequence>
<feature type="domain" description="MRH" evidence="10">
    <location>
        <begin position="145"/>
        <end position="287"/>
    </location>
</feature>
<evidence type="ECO:0000256" key="2">
    <source>
        <dbReference type="ARBA" id="ARBA00009918"/>
    </source>
</evidence>
<dbReference type="GO" id="GO:0030246">
    <property type="term" value="F:carbohydrate binding"/>
    <property type="evidence" value="ECO:0007669"/>
    <property type="project" value="UniProtKB-KW"/>
</dbReference>
<dbReference type="GO" id="GO:0030970">
    <property type="term" value="P:retrograde protein transport, ER to cytosol"/>
    <property type="evidence" value="ECO:0007669"/>
    <property type="project" value="TreeGrafter"/>
</dbReference>
<keyword evidence="7" id="KW-1015">Disulfide bond</keyword>
<organism evidence="11 12">
    <name type="scientific">Hebeloma cylindrosporum</name>
    <dbReference type="NCBI Taxonomy" id="76867"/>
    <lineage>
        <taxon>Eukaryota</taxon>
        <taxon>Fungi</taxon>
        <taxon>Dikarya</taxon>
        <taxon>Basidiomycota</taxon>
        <taxon>Agaricomycotina</taxon>
        <taxon>Agaricomycetes</taxon>
        <taxon>Agaricomycetidae</taxon>
        <taxon>Agaricales</taxon>
        <taxon>Agaricineae</taxon>
        <taxon>Hymenogastraceae</taxon>
        <taxon>Hebeloma</taxon>
    </lineage>
</organism>
<dbReference type="PROSITE" id="PS51914">
    <property type="entry name" value="MRH"/>
    <property type="match status" value="1"/>
</dbReference>
<dbReference type="Proteomes" id="UP000053424">
    <property type="component" value="Unassembled WGS sequence"/>
</dbReference>
<name>A0A0C2Z7V3_HEBCY</name>
<comment type="subcellular location">
    <subcellularLocation>
        <location evidence="1">Endoplasmic reticulum membrane</location>
        <topology evidence="1">Peripheral membrane protein</topology>
        <orientation evidence="1">Lumenal side</orientation>
    </subcellularLocation>
</comment>
<dbReference type="GO" id="GO:0005788">
    <property type="term" value="C:endoplasmic reticulum lumen"/>
    <property type="evidence" value="ECO:0007669"/>
    <property type="project" value="TreeGrafter"/>
</dbReference>
<keyword evidence="4 9" id="KW-0732">Signal</keyword>
<evidence type="ECO:0000256" key="9">
    <source>
        <dbReference type="SAM" id="SignalP"/>
    </source>
</evidence>
<dbReference type="Gene3D" id="2.70.130.10">
    <property type="entry name" value="Mannose-6-phosphate receptor binding domain"/>
    <property type="match status" value="1"/>
</dbReference>
<dbReference type="PANTHER" id="PTHR15414:SF0">
    <property type="entry name" value="ENDOPLASMIC RETICULUM LECTIN 1"/>
    <property type="match status" value="1"/>
</dbReference>
<feature type="compositionally biased region" description="Basic and acidic residues" evidence="8">
    <location>
        <begin position="422"/>
        <end position="437"/>
    </location>
</feature>
<dbReference type="STRING" id="686832.A0A0C2Z7V3"/>
<evidence type="ECO:0000313" key="11">
    <source>
        <dbReference type="EMBL" id="KIM49212.1"/>
    </source>
</evidence>
<evidence type="ECO:0000259" key="10">
    <source>
        <dbReference type="PROSITE" id="PS51914"/>
    </source>
</evidence>
<protein>
    <recommendedName>
        <fullName evidence="3">Protein OS-9 homolog</fullName>
    </recommendedName>
</protein>
<reference evidence="11 12" key="1">
    <citation type="submission" date="2014-04" db="EMBL/GenBank/DDBJ databases">
        <authorList>
            <consortium name="DOE Joint Genome Institute"/>
            <person name="Kuo A."/>
            <person name="Gay G."/>
            <person name="Dore J."/>
            <person name="Kohler A."/>
            <person name="Nagy L.G."/>
            <person name="Floudas D."/>
            <person name="Copeland A."/>
            <person name="Barry K.W."/>
            <person name="Cichocki N."/>
            <person name="Veneault-Fourrey C."/>
            <person name="LaButti K."/>
            <person name="Lindquist E.A."/>
            <person name="Lipzen A."/>
            <person name="Lundell T."/>
            <person name="Morin E."/>
            <person name="Murat C."/>
            <person name="Sun H."/>
            <person name="Tunlid A."/>
            <person name="Henrissat B."/>
            <person name="Grigoriev I.V."/>
            <person name="Hibbett D.S."/>
            <person name="Martin F."/>
            <person name="Nordberg H.P."/>
            <person name="Cantor M.N."/>
            <person name="Hua S.X."/>
        </authorList>
    </citation>
    <scope>NUCLEOTIDE SEQUENCE [LARGE SCALE GENOMIC DNA]</scope>
    <source>
        <strain evidence="12">h7</strain>
    </source>
</reference>
<dbReference type="OrthoDB" id="448954at2759"/>
<feature type="chain" id="PRO_5002159917" description="Protein OS-9 homolog" evidence="9">
    <location>
        <begin position="20"/>
        <end position="468"/>
    </location>
</feature>
<dbReference type="HOGENOM" id="CLU_039533_0_0_1"/>
<evidence type="ECO:0000313" key="12">
    <source>
        <dbReference type="Proteomes" id="UP000053424"/>
    </source>
</evidence>
<evidence type="ECO:0000256" key="7">
    <source>
        <dbReference type="ARBA" id="ARBA00023157"/>
    </source>
</evidence>
<evidence type="ECO:0000256" key="6">
    <source>
        <dbReference type="ARBA" id="ARBA00022824"/>
    </source>
</evidence>
<dbReference type="SUPFAM" id="SSF50911">
    <property type="entry name" value="Mannose 6-phosphate receptor domain"/>
    <property type="match status" value="1"/>
</dbReference>
<dbReference type="InterPro" id="IPR045149">
    <property type="entry name" value="OS-9-like"/>
</dbReference>
<dbReference type="InterPro" id="IPR009011">
    <property type="entry name" value="Man6P_isomerase_rcpt-bd_dom_sf"/>
</dbReference>
<dbReference type="InterPro" id="IPR044865">
    <property type="entry name" value="MRH_dom"/>
</dbReference>
<dbReference type="AlphaFoldDB" id="A0A0C2Z7V3"/>
<proteinExistence type="inferred from homology"/>
<gene>
    <name evidence="11" type="ORF">M413DRAFT_438374</name>
</gene>
<accession>A0A0C2Z7V3</accession>
<evidence type="ECO:0000256" key="1">
    <source>
        <dbReference type="ARBA" id="ARBA00004367"/>
    </source>
</evidence>
<evidence type="ECO:0000256" key="3">
    <source>
        <dbReference type="ARBA" id="ARBA00018727"/>
    </source>
</evidence>
<dbReference type="PANTHER" id="PTHR15414">
    <property type="entry name" value="OS-9-RELATED"/>
    <property type="match status" value="1"/>
</dbReference>
<dbReference type="EMBL" id="KN831768">
    <property type="protein sequence ID" value="KIM49212.1"/>
    <property type="molecule type" value="Genomic_DNA"/>
</dbReference>
<comment type="similarity">
    <text evidence="2">Belongs to the OS-9 family.</text>
</comment>
<feature type="compositionally biased region" description="Basic and acidic residues" evidence="8">
    <location>
        <begin position="459"/>
        <end position="468"/>
    </location>
</feature>
<evidence type="ECO:0000256" key="5">
    <source>
        <dbReference type="ARBA" id="ARBA00022734"/>
    </source>
</evidence>
<dbReference type="InterPro" id="IPR012913">
    <property type="entry name" value="OS9-like_dom"/>
</dbReference>
<keyword evidence="6" id="KW-0256">Endoplasmic reticulum</keyword>
<feature type="region of interest" description="Disordered" evidence="8">
    <location>
        <begin position="422"/>
        <end position="468"/>
    </location>
</feature>